<feature type="compositionally biased region" description="Polar residues" evidence="1">
    <location>
        <begin position="79"/>
        <end position="88"/>
    </location>
</feature>
<proteinExistence type="predicted"/>
<dbReference type="EnsemblMetazoa" id="OVOC7294.1">
    <property type="protein sequence ID" value="OVOC7294.1"/>
    <property type="gene ID" value="WBGene00244103"/>
</dbReference>
<sequence length="88" mass="10396">MEVLQKLMIQSDISLIINDSLQHKVPKKVKILHKQSKLLDFYLLAFYEDNLVEQSCKMIEKRNDSNMSNERFESEESKNSNLTMTEMI</sequence>
<feature type="region of interest" description="Disordered" evidence="1">
    <location>
        <begin position="64"/>
        <end position="88"/>
    </location>
</feature>
<name>A0A8R1XZX3_ONCVO</name>
<evidence type="ECO:0000313" key="2">
    <source>
        <dbReference type="EnsemblMetazoa" id="OVOC7294.1"/>
    </source>
</evidence>
<protein>
    <submittedName>
        <fullName evidence="2">Uncharacterized protein</fullName>
    </submittedName>
</protein>
<reference evidence="3" key="1">
    <citation type="submission" date="2013-10" db="EMBL/GenBank/DDBJ databases">
        <title>Genome sequencing of Onchocerca volvulus.</title>
        <authorList>
            <person name="Cotton J."/>
            <person name="Tsai J."/>
            <person name="Stanley E."/>
            <person name="Tracey A."/>
            <person name="Holroyd N."/>
            <person name="Lustigman S."/>
            <person name="Berriman M."/>
        </authorList>
    </citation>
    <scope>NUCLEOTIDE SEQUENCE</scope>
</reference>
<reference evidence="2" key="2">
    <citation type="submission" date="2022-06" db="UniProtKB">
        <authorList>
            <consortium name="EnsemblMetazoa"/>
        </authorList>
    </citation>
    <scope>IDENTIFICATION</scope>
</reference>
<accession>A0A8R1XZX3</accession>
<evidence type="ECO:0000256" key="1">
    <source>
        <dbReference type="SAM" id="MobiDB-lite"/>
    </source>
</evidence>
<evidence type="ECO:0000313" key="3">
    <source>
        <dbReference type="Proteomes" id="UP000024404"/>
    </source>
</evidence>
<dbReference type="Proteomes" id="UP000024404">
    <property type="component" value="Unassembled WGS sequence"/>
</dbReference>
<organism evidence="2 3">
    <name type="scientific">Onchocerca volvulus</name>
    <dbReference type="NCBI Taxonomy" id="6282"/>
    <lineage>
        <taxon>Eukaryota</taxon>
        <taxon>Metazoa</taxon>
        <taxon>Ecdysozoa</taxon>
        <taxon>Nematoda</taxon>
        <taxon>Chromadorea</taxon>
        <taxon>Rhabditida</taxon>
        <taxon>Spirurina</taxon>
        <taxon>Spiruromorpha</taxon>
        <taxon>Filarioidea</taxon>
        <taxon>Onchocercidae</taxon>
        <taxon>Onchocerca</taxon>
    </lineage>
</organism>
<dbReference type="EMBL" id="CMVM020000191">
    <property type="status" value="NOT_ANNOTATED_CDS"/>
    <property type="molecule type" value="Genomic_DNA"/>
</dbReference>
<keyword evidence="3" id="KW-1185">Reference proteome</keyword>
<feature type="compositionally biased region" description="Basic and acidic residues" evidence="1">
    <location>
        <begin position="64"/>
        <end position="78"/>
    </location>
</feature>
<dbReference type="AlphaFoldDB" id="A0A8R1XZX3"/>